<evidence type="ECO:0000313" key="2">
    <source>
        <dbReference type="Proteomes" id="UP001432027"/>
    </source>
</evidence>
<evidence type="ECO:0000313" key="1">
    <source>
        <dbReference type="EMBL" id="GMT04548.1"/>
    </source>
</evidence>
<reference evidence="1" key="1">
    <citation type="submission" date="2023-10" db="EMBL/GenBank/DDBJ databases">
        <title>Genome assembly of Pristionchus species.</title>
        <authorList>
            <person name="Yoshida K."/>
            <person name="Sommer R.J."/>
        </authorList>
    </citation>
    <scope>NUCLEOTIDE SEQUENCE</scope>
    <source>
        <strain evidence="1">RS0144</strain>
    </source>
</reference>
<name>A0AAV5UD23_9BILA</name>
<dbReference type="Proteomes" id="UP001432027">
    <property type="component" value="Unassembled WGS sequence"/>
</dbReference>
<comment type="caution">
    <text evidence="1">The sequence shown here is derived from an EMBL/GenBank/DDBJ whole genome shotgun (WGS) entry which is preliminary data.</text>
</comment>
<protein>
    <submittedName>
        <fullName evidence="1">Uncharacterized protein</fullName>
    </submittedName>
</protein>
<sequence>QDKPAKTEETFDLDDFEEVHPVKGLFLKELSALVARREALRHINKYRSMINLMHTSSRVHLHNGMRCSIDQLGLTSPSILPLPYSITRR</sequence>
<proteinExistence type="predicted"/>
<accession>A0AAV5UD23</accession>
<feature type="non-terminal residue" evidence="1">
    <location>
        <position position="1"/>
    </location>
</feature>
<keyword evidence="2" id="KW-1185">Reference proteome</keyword>
<dbReference type="EMBL" id="BTSX01000006">
    <property type="protein sequence ID" value="GMT04548.1"/>
    <property type="molecule type" value="Genomic_DNA"/>
</dbReference>
<organism evidence="1 2">
    <name type="scientific">Pristionchus entomophagus</name>
    <dbReference type="NCBI Taxonomy" id="358040"/>
    <lineage>
        <taxon>Eukaryota</taxon>
        <taxon>Metazoa</taxon>
        <taxon>Ecdysozoa</taxon>
        <taxon>Nematoda</taxon>
        <taxon>Chromadorea</taxon>
        <taxon>Rhabditida</taxon>
        <taxon>Rhabditina</taxon>
        <taxon>Diplogasteromorpha</taxon>
        <taxon>Diplogasteroidea</taxon>
        <taxon>Neodiplogasteridae</taxon>
        <taxon>Pristionchus</taxon>
    </lineage>
</organism>
<dbReference type="AlphaFoldDB" id="A0AAV5UD23"/>
<gene>
    <name evidence="1" type="ORF">PENTCL1PPCAC_26722</name>
</gene>